<evidence type="ECO:0000256" key="5">
    <source>
        <dbReference type="ARBA" id="ARBA00022842"/>
    </source>
</evidence>
<dbReference type="GO" id="GO:0015095">
    <property type="term" value="F:magnesium ion transmembrane transporter activity"/>
    <property type="evidence" value="ECO:0007669"/>
    <property type="project" value="UniProtKB-UniRule"/>
</dbReference>
<sequence>MEKFKRTIWTHLENRDMESLKKLLSEAETIELFDVMRELSSEEQAIVYRLLSKDKALLVFEQLDTHLQQKLLASFTEDKVIEMISELAPDDRVRLLDELPAKVTKKLIASLSTEERKETALLMGYEEETAGRIMTTEYVRLKRSYTASEALEKVRANAQDKETIYTIYITDESRKLEGVLSLRELVMASPKMKLEDIMHKKIIKVSTDTDQEEVARTLQELDLLALPVVDKENRLVGIITIDDAMDILEEETTEDIFDKAGLADLNSKESDRSERLVNGSVFQIWKVRLPFLIITMIGGLMAGAVIDAFEEALEAIAAVAIFIPVIMDMGGNAGTQSSTIFARGLILGHINTKKFFGHLGKETLVGLSMGALVGTVTGIIASVWQGIPELGIAVGLALAITMTLATALGFFIPYILLKLDIDQAAGADPIITTIKDISGLLIYFVLVTQFLGYLL</sequence>
<dbReference type="InterPro" id="IPR036739">
    <property type="entry name" value="SLC41_membr_dom_sf"/>
</dbReference>
<comment type="subcellular location">
    <subcellularLocation>
        <location evidence="8">Cell membrane</location>
        <topology evidence="8">Multi-pass membrane protein</topology>
    </subcellularLocation>
    <subcellularLocation>
        <location evidence="1">Membrane</location>
        <topology evidence="1">Multi-pass membrane protein</topology>
    </subcellularLocation>
</comment>
<gene>
    <name evidence="9" type="primary">mgtE3</name>
    <name evidence="9" type="ORF">CACET_c30880</name>
</gene>
<dbReference type="PROSITE" id="PS51371">
    <property type="entry name" value="CBS"/>
    <property type="match status" value="2"/>
</dbReference>
<dbReference type="InterPro" id="IPR046342">
    <property type="entry name" value="CBS_dom_sf"/>
</dbReference>
<dbReference type="Pfam" id="PF03448">
    <property type="entry name" value="MgtE_N"/>
    <property type="match status" value="1"/>
</dbReference>
<accession>A0A0D8IAK0</accession>
<dbReference type="PANTHER" id="PTHR43773">
    <property type="entry name" value="MAGNESIUM TRANSPORTER MGTE"/>
    <property type="match status" value="1"/>
</dbReference>
<evidence type="ECO:0000313" key="9">
    <source>
        <dbReference type="EMBL" id="AKL96532.1"/>
    </source>
</evidence>
<keyword evidence="4 8" id="KW-0812">Transmembrane</keyword>
<protein>
    <recommendedName>
        <fullName evidence="8">Magnesium transporter MgtE</fullName>
    </recommendedName>
</protein>
<dbReference type="SUPFAM" id="SSF161093">
    <property type="entry name" value="MgtE membrane domain-like"/>
    <property type="match status" value="1"/>
</dbReference>
<dbReference type="InterPro" id="IPR038076">
    <property type="entry name" value="MgtE_N_sf"/>
</dbReference>
<dbReference type="RefSeq" id="WP_044824440.1">
    <property type="nucleotide sequence ID" value="NZ_CP009687.1"/>
</dbReference>
<dbReference type="SUPFAM" id="SSF54631">
    <property type="entry name" value="CBS-domain pair"/>
    <property type="match status" value="1"/>
</dbReference>
<dbReference type="InterPro" id="IPR006669">
    <property type="entry name" value="MgtE_transporter"/>
</dbReference>
<keyword evidence="3 8" id="KW-0813">Transport</keyword>
<dbReference type="GO" id="GO:0046872">
    <property type="term" value="F:metal ion binding"/>
    <property type="evidence" value="ECO:0007669"/>
    <property type="project" value="UniProtKB-KW"/>
</dbReference>
<organism evidence="9 10">
    <name type="scientific">Clostridium aceticum</name>
    <dbReference type="NCBI Taxonomy" id="84022"/>
    <lineage>
        <taxon>Bacteria</taxon>
        <taxon>Bacillati</taxon>
        <taxon>Bacillota</taxon>
        <taxon>Clostridia</taxon>
        <taxon>Eubacteriales</taxon>
        <taxon>Clostridiaceae</taxon>
        <taxon>Clostridium</taxon>
    </lineage>
</organism>
<dbReference type="NCBIfam" id="TIGR00400">
    <property type="entry name" value="mgtE"/>
    <property type="match status" value="1"/>
</dbReference>
<evidence type="ECO:0000256" key="7">
    <source>
        <dbReference type="ARBA" id="ARBA00023136"/>
    </source>
</evidence>
<dbReference type="Gene3D" id="1.10.357.20">
    <property type="entry name" value="SLC41 divalent cation transporters, integral membrane domain"/>
    <property type="match status" value="1"/>
</dbReference>
<dbReference type="KEGG" id="cace:CACET_c30880"/>
<feature type="transmembrane region" description="Helical" evidence="8">
    <location>
        <begin position="437"/>
        <end position="454"/>
    </location>
</feature>
<dbReference type="Gene3D" id="3.10.580.10">
    <property type="entry name" value="CBS-domain"/>
    <property type="match status" value="1"/>
</dbReference>
<dbReference type="EMBL" id="CP009687">
    <property type="protein sequence ID" value="AKL96532.1"/>
    <property type="molecule type" value="Genomic_DNA"/>
</dbReference>
<proteinExistence type="inferred from homology"/>
<dbReference type="STRING" id="84022.CACET_c30880"/>
<name>A0A0D8IAK0_9CLOT</name>
<dbReference type="Gene3D" id="1.25.60.10">
    <property type="entry name" value="MgtE N-terminal domain-like"/>
    <property type="match status" value="1"/>
</dbReference>
<evidence type="ECO:0000256" key="6">
    <source>
        <dbReference type="ARBA" id="ARBA00022989"/>
    </source>
</evidence>
<dbReference type="PANTHER" id="PTHR43773:SF1">
    <property type="entry name" value="MAGNESIUM TRANSPORTER MGTE"/>
    <property type="match status" value="1"/>
</dbReference>
<dbReference type="InterPro" id="IPR006668">
    <property type="entry name" value="Mg_transptr_MgtE_intracell_dom"/>
</dbReference>
<feature type="transmembrane region" description="Helical" evidence="8">
    <location>
        <begin position="363"/>
        <end position="384"/>
    </location>
</feature>
<evidence type="ECO:0000256" key="4">
    <source>
        <dbReference type="ARBA" id="ARBA00022692"/>
    </source>
</evidence>
<keyword evidence="5 8" id="KW-0460">Magnesium</keyword>
<comment type="function">
    <text evidence="8">Acts as a magnesium transporter.</text>
</comment>
<dbReference type="AlphaFoldDB" id="A0A0D8IAK0"/>
<dbReference type="GO" id="GO:0005886">
    <property type="term" value="C:plasma membrane"/>
    <property type="evidence" value="ECO:0007669"/>
    <property type="project" value="UniProtKB-SubCell"/>
</dbReference>
<evidence type="ECO:0000313" key="10">
    <source>
        <dbReference type="Proteomes" id="UP000035704"/>
    </source>
</evidence>
<evidence type="ECO:0000256" key="3">
    <source>
        <dbReference type="ARBA" id="ARBA00022448"/>
    </source>
</evidence>
<dbReference type="PATRIC" id="fig|84022.5.peg.3777"/>
<feature type="transmembrane region" description="Helical" evidence="8">
    <location>
        <begin position="289"/>
        <end position="309"/>
    </location>
</feature>
<dbReference type="SUPFAM" id="SSF158791">
    <property type="entry name" value="MgtE N-terminal domain-like"/>
    <property type="match status" value="1"/>
</dbReference>
<dbReference type="InterPro" id="IPR006667">
    <property type="entry name" value="SLC41_membr_dom"/>
</dbReference>
<dbReference type="Pfam" id="PF01769">
    <property type="entry name" value="MgtE"/>
    <property type="match status" value="1"/>
</dbReference>
<dbReference type="SMART" id="SM00924">
    <property type="entry name" value="MgtE_N"/>
    <property type="match status" value="1"/>
</dbReference>
<dbReference type="SMART" id="SM00116">
    <property type="entry name" value="CBS"/>
    <property type="match status" value="1"/>
</dbReference>
<keyword evidence="7 8" id="KW-0472">Membrane</keyword>
<comment type="subunit">
    <text evidence="8">Homodimer.</text>
</comment>
<keyword evidence="10" id="KW-1185">Reference proteome</keyword>
<keyword evidence="6 8" id="KW-1133">Transmembrane helix</keyword>
<dbReference type="Proteomes" id="UP000035704">
    <property type="component" value="Chromosome"/>
</dbReference>
<dbReference type="Pfam" id="PF00571">
    <property type="entry name" value="CBS"/>
    <property type="match status" value="2"/>
</dbReference>
<dbReference type="OrthoDB" id="9790355at2"/>
<keyword evidence="8" id="KW-1003">Cell membrane</keyword>
<comment type="similarity">
    <text evidence="2 8">Belongs to the SLC41A transporter family.</text>
</comment>
<keyword evidence="8" id="KW-0479">Metal-binding</keyword>
<feature type="transmembrane region" description="Helical" evidence="8">
    <location>
        <begin position="390"/>
        <end position="416"/>
    </location>
</feature>
<evidence type="ECO:0000256" key="2">
    <source>
        <dbReference type="ARBA" id="ARBA00009749"/>
    </source>
</evidence>
<dbReference type="CDD" id="cd04606">
    <property type="entry name" value="CBS_pair_Mg_transporter"/>
    <property type="match status" value="1"/>
</dbReference>
<reference evidence="9 10" key="1">
    <citation type="submission" date="2014-10" db="EMBL/GenBank/DDBJ databases">
        <title>Genome sequence of Clostridium aceticum DSM 1496.</title>
        <authorList>
            <person name="Poehlein A."/>
            <person name="Schiel-Bengelsdorf B."/>
            <person name="Gottschalk G."/>
            <person name="Duerre P."/>
            <person name="Daniel R."/>
        </authorList>
    </citation>
    <scope>NUCLEOTIDE SEQUENCE [LARGE SCALE GENOMIC DNA]</scope>
    <source>
        <strain evidence="9 10">DSM 1496</strain>
    </source>
</reference>
<feature type="transmembrane region" description="Helical" evidence="8">
    <location>
        <begin position="315"/>
        <end position="333"/>
    </location>
</feature>
<dbReference type="InterPro" id="IPR000644">
    <property type="entry name" value="CBS_dom"/>
</dbReference>
<evidence type="ECO:0000256" key="8">
    <source>
        <dbReference type="RuleBase" id="RU362011"/>
    </source>
</evidence>
<evidence type="ECO:0000256" key="1">
    <source>
        <dbReference type="ARBA" id="ARBA00004141"/>
    </source>
</evidence>